<reference evidence="1 2" key="1">
    <citation type="submission" date="2024-09" db="EMBL/GenBank/DDBJ databases">
        <authorList>
            <person name="Lee S.D."/>
        </authorList>
    </citation>
    <scope>NUCLEOTIDE SEQUENCE [LARGE SCALE GENOMIC DNA]</scope>
    <source>
        <strain evidence="1 2">N1-1</strain>
    </source>
</reference>
<sequence>MGRIHIRRSAAAAVAVLTATTGLFVGLTVAPATAAGARFLVEPDFGRTVPVRADGNGAAYRPLDVYFEAFGHELLGVKVAVDGSALKGFAELALPRGCAYTTDHLHELCSLGDSPSGFGTFAVGVRATVGAVAGRHGDVRFKVTARNATEQSSGAADSVGVTVGDGPDLAINDLGDEIKAPAGSTTALPLQVTNVGSSDAKGVSVFVHDEYQIATVPGDFSNCSYETYAGARRGVICTFPDAVVKPGETFVLSTPLAVTVPAGGHADAVYYGVGTLADGATGDGDWAKGTGGVLSLVKAVRPQGKAAVPDPGTDIDDRNNRYTTGLDTGIVADASGVGGTLNGTVGKVGKAIVGVRNTGTVTLSTLRQVGDPGEGTAAVYVSFPAEVAVTSVPSACKTAEAGPEGLAASGDGVPHPYVCVTRQVLKPGQQMVFTFGIKPLKVLSRAYAGVVVLAAEDNGANYDNNVAKLYINAAKAGAKPTTPAPSSGSGAATATASASTSSGGGSLAATGGGSDTTPMMLAGAAAIVLGAGAVVVVRRRRVGEHG</sequence>
<gene>
    <name evidence="1" type="ORF">ACEZDG_31860</name>
</gene>
<evidence type="ECO:0000313" key="1">
    <source>
        <dbReference type="EMBL" id="MFC1413866.1"/>
    </source>
</evidence>
<dbReference type="NCBIfam" id="TIGR01167">
    <property type="entry name" value="LPXTG_anchor"/>
    <property type="match status" value="1"/>
</dbReference>
<name>A0ABV6VJK2_9ACTN</name>
<comment type="caution">
    <text evidence="1">The sequence shown here is derived from an EMBL/GenBank/DDBJ whole genome shotgun (WGS) entry which is preliminary data.</text>
</comment>
<proteinExistence type="predicted"/>
<evidence type="ECO:0000313" key="2">
    <source>
        <dbReference type="Proteomes" id="UP001592582"/>
    </source>
</evidence>
<dbReference type="Proteomes" id="UP001592582">
    <property type="component" value="Unassembled WGS sequence"/>
</dbReference>
<dbReference type="EMBL" id="JBHEZX010000019">
    <property type="protein sequence ID" value="MFC1413866.1"/>
    <property type="molecule type" value="Genomic_DNA"/>
</dbReference>
<keyword evidence="2" id="KW-1185">Reference proteome</keyword>
<organism evidence="1 2">
    <name type="scientific">Streptacidiphilus alkalitolerans</name>
    <dbReference type="NCBI Taxonomy" id="3342712"/>
    <lineage>
        <taxon>Bacteria</taxon>
        <taxon>Bacillati</taxon>
        <taxon>Actinomycetota</taxon>
        <taxon>Actinomycetes</taxon>
        <taxon>Kitasatosporales</taxon>
        <taxon>Streptomycetaceae</taxon>
        <taxon>Streptacidiphilus</taxon>
    </lineage>
</organism>
<protein>
    <submittedName>
        <fullName evidence="1">LPXTG cell wall anchor domain-containing protein</fullName>
    </submittedName>
</protein>
<accession>A0ABV6VJK2</accession>